<feature type="domain" description="RRM" evidence="6">
    <location>
        <begin position="292"/>
        <end position="377"/>
    </location>
</feature>
<dbReference type="SUPFAM" id="SSF54928">
    <property type="entry name" value="RNA-binding domain, RBD"/>
    <property type="match status" value="2"/>
</dbReference>
<dbReference type="InterPro" id="IPR035979">
    <property type="entry name" value="RBD_domain_sf"/>
</dbReference>
<proteinExistence type="predicted"/>
<feature type="compositionally biased region" description="Basic residues" evidence="5">
    <location>
        <begin position="47"/>
        <end position="58"/>
    </location>
</feature>
<feature type="compositionally biased region" description="Basic residues" evidence="5">
    <location>
        <begin position="163"/>
        <end position="185"/>
    </location>
</feature>
<evidence type="ECO:0000256" key="4">
    <source>
        <dbReference type="PROSITE-ProRule" id="PRU00176"/>
    </source>
</evidence>
<dbReference type="Pfam" id="PF00076">
    <property type="entry name" value="RRM_1"/>
    <property type="match status" value="1"/>
</dbReference>
<evidence type="ECO:0000259" key="6">
    <source>
        <dbReference type="PROSITE" id="PS50102"/>
    </source>
</evidence>
<reference evidence="7" key="1">
    <citation type="submission" date="2021-01" db="EMBL/GenBank/DDBJ databases">
        <authorList>
            <person name="Corre E."/>
            <person name="Pelletier E."/>
            <person name="Niang G."/>
            <person name="Scheremetjew M."/>
            <person name="Finn R."/>
            <person name="Kale V."/>
            <person name="Holt S."/>
            <person name="Cochrane G."/>
            <person name="Meng A."/>
            <person name="Brown T."/>
            <person name="Cohen L."/>
        </authorList>
    </citation>
    <scope>NUCLEOTIDE SEQUENCE</scope>
    <source>
        <strain evidence="7">CCMP645</strain>
    </source>
</reference>
<feature type="compositionally biased region" description="Basic and acidic residues" evidence="5">
    <location>
        <begin position="106"/>
        <end position="124"/>
    </location>
</feature>
<dbReference type="PROSITE" id="PS50102">
    <property type="entry name" value="RRM"/>
    <property type="match status" value="2"/>
</dbReference>
<dbReference type="InterPro" id="IPR012677">
    <property type="entry name" value="Nucleotide-bd_a/b_plait_sf"/>
</dbReference>
<dbReference type="GO" id="GO:0003723">
    <property type="term" value="F:RNA binding"/>
    <property type="evidence" value="ECO:0007669"/>
    <property type="project" value="UniProtKB-UniRule"/>
</dbReference>
<dbReference type="InterPro" id="IPR000504">
    <property type="entry name" value="RRM_dom"/>
</dbReference>
<dbReference type="GO" id="GO:0008380">
    <property type="term" value="P:RNA splicing"/>
    <property type="evidence" value="ECO:0007669"/>
    <property type="project" value="UniProtKB-KW"/>
</dbReference>
<evidence type="ECO:0000313" key="7">
    <source>
        <dbReference type="EMBL" id="CAE0766971.1"/>
    </source>
</evidence>
<organism evidence="7">
    <name type="scientific">Chrysotila carterae</name>
    <name type="common">Marine alga</name>
    <name type="synonym">Syracosphaera carterae</name>
    <dbReference type="NCBI Taxonomy" id="13221"/>
    <lineage>
        <taxon>Eukaryota</taxon>
        <taxon>Haptista</taxon>
        <taxon>Haptophyta</taxon>
        <taxon>Prymnesiophyceae</taxon>
        <taxon>Isochrysidales</taxon>
        <taxon>Isochrysidaceae</taxon>
        <taxon>Chrysotila</taxon>
    </lineage>
</organism>
<accession>A0A6S9X0L7</accession>
<keyword evidence="3" id="KW-0508">mRNA splicing</keyword>
<gene>
    <name evidence="7" type="ORF">PCAR00345_LOCUS19583</name>
    <name evidence="8" type="ORF">PCAR00345_LOCUS19584</name>
    <name evidence="9" type="ORF">PCAR00345_LOCUS19588</name>
</gene>
<feature type="compositionally biased region" description="Basic and acidic residues" evidence="5">
    <location>
        <begin position="7"/>
        <end position="30"/>
    </location>
</feature>
<keyword evidence="1" id="KW-0507">mRNA processing</keyword>
<dbReference type="AlphaFoldDB" id="A0A6S9X0L7"/>
<sequence length="543" mass="61254">MSDEEKQEAREPVKESASPREEKSATAKDDGEVDADDQGNDHGEHRERHKKKKHKEHKEHRDDKDRDSKRKRKHKEREDGEHDEKALDNADDDAAGAEGARGVENGSRDRNIDQDREERPDRRRSPSPSSGEIDRRRGRDRDRRDDYDRRDRSLDRDYDRRRSPPRRSLPRRSPPRRSPPRRSPPRRYDRGYDSRDFRRDDRRHGDRFDDRRGGRPYDRRGGYNDRRYDGGRRDYRRRSPSLSPSPPRRKKQAQEDDGKPKRFWDGFQWVDTDVKTLVTQQGSVGQATRKDRRLYVGNLPLGAGLTEKQLSEFISTSMRQRGMIAQEAPDPVLSVWLSPEGTYAFVEFHTVEHANNGLGLNGINLLTSSLRISRPNNYQPTVGVNIEGIMAMTQGAAVAGIATPALASLQQLLPNTPGLAALPQLQAACGAFGATAAGVPPAPPLTSTVLACANMLTHDEMMDTQEHEGLKEDVMDGCKEYGKLEAIKIPITNNPNCSVYIKFSTTAEAQTALKGLSGRKFDGRVVQVTSVPEAHFSALADGK</sequence>
<dbReference type="PANTHER" id="PTHR23139">
    <property type="entry name" value="RNA-BINDING PROTEIN"/>
    <property type="match status" value="1"/>
</dbReference>
<dbReference type="EMBL" id="HBIZ01030743">
    <property type="protein sequence ID" value="CAE0766971.1"/>
    <property type="molecule type" value="Transcribed_RNA"/>
</dbReference>
<feature type="compositionally biased region" description="Basic and acidic residues" evidence="5">
    <location>
        <begin position="186"/>
        <end position="233"/>
    </location>
</feature>
<dbReference type="Gene3D" id="3.30.70.330">
    <property type="match status" value="2"/>
</dbReference>
<dbReference type="SMART" id="SM00360">
    <property type="entry name" value="RRM"/>
    <property type="match status" value="2"/>
</dbReference>
<evidence type="ECO:0000256" key="5">
    <source>
        <dbReference type="SAM" id="MobiDB-lite"/>
    </source>
</evidence>
<keyword evidence="2 4" id="KW-0694">RNA-binding</keyword>
<protein>
    <recommendedName>
        <fullName evidence="6">RRM domain-containing protein</fullName>
    </recommendedName>
</protein>
<evidence type="ECO:0000256" key="1">
    <source>
        <dbReference type="ARBA" id="ARBA00022664"/>
    </source>
</evidence>
<feature type="compositionally biased region" description="Basic and acidic residues" evidence="5">
    <location>
        <begin position="252"/>
        <end position="262"/>
    </location>
</feature>
<evidence type="ECO:0000313" key="9">
    <source>
        <dbReference type="EMBL" id="CAE0766976.1"/>
    </source>
</evidence>
<feature type="compositionally biased region" description="Basic and acidic residues" evidence="5">
    <location>
        <begin position="76"/>
        <end position="88"/>
    </location>
</feature>
<feature type="domain" description="RRM" evidence="6">
    <location>
        <begin position="448"/>
        <end position="533"/>
    </location>
</feature>
<feature type="region of interest" description="Disordered" evidence="5">
    <location>
        <begin position="1"/>
        <end position="262"/>
    </location>
</feature>
<dbReference type="GO" id="GO:0006397">
    <property type="term" value="P:mRNA processing"/>
    <property type="evidence" value="ECO:0007669"/>
    <property type="project" value="UniProtKB-KW"/>
</dbReference>
<name>A0A6S9X0L7_CHRCT</name>
<feature type="compositionally biased region" description="Basic and acidic residues" evidence="5">
    <location>
        <begin position="59"/>
        <end position="68"/>
    </location>
</feature>
<evidence type="ECO:0000256" key="3">
    <source>
        <dbReference type="ARBA" id="ARBA00023187"/>
    </source>
</evidence>
<dbReference type="EMBL" id="HBIZ01030748">
    <property type="protein sequence ID" value="CAE0766976.1"/>
    <property type="molecule type" value="Transcribed_RNA"/>
</dbReference>
<dbReference type="CDD" id="cd12232">
    <property type="entry name" value="RRM3_U2AF65"/>
    <property type="match status" value="1"/>
</dbReference>
<feature type="compositionally biased region" description="Basic and acidic residues" evidence="5">
    <location>
        <begin position="132"/>
        <end position="162"/>
    </location>
</feature>
<evidence type="ECO:0000313" key="8">
    <source>
        <dbReference type="EMBL" id="CAE0766972.1"/>
    </source>
</evidence>
<evidence type="ECO:0000256" key="2">
    <source>
        <dbReference type="ARBA" id="ARBA00022884"/>
    </source>
</evidence>
<dbReference type="EMBL" id="HBIZ01030744">
    <property type="protein sequence ID" value="CAE0766972.1"/>
    <property type="molecule type" value="Transcribed_RNA"/>
</dbReference>